<organism evidence="3 4">
    <name type="scientific">Tegillarca granosa</name>
    <name type="common">Malaysian cockle</name>
    <name type="synonym">Anadara granosa</name>
    <dbReference type="NCBI Taxonomy" id="220873"/>
    <lineage>
        <taxon>Eukaryota</taxon>
        <taxon>Metazoa</taxon>
        <taxon>Spiralia</taxon>
        <taxon>Lophotrochozoa</taxon>
        <taxon>Mollusca</taxon>
        <taxon>Bivalvia</taxon>
        <taxon>Autobranchia</taxon>
        <taxon>Pteriomorphia</taxon>
        <taxon>Arcoida</taxon>
        <taxon>Arcoidea</taxon>
        <taxon>Arcidae</taxon>
        <taxon>Tegillarca</taxon>
    </lineage>
</organism>
<dbReference type="PRINTS" id="PR01705">
    <property type="entry name" value="TSP1REPEAT"/>
</dbReference>
<sequence length="76" mass="8608">MYLTKVHSMINRIDGQWSSWLTWSNCSTSVCGNVGVRTRMRDCNNPPKSAQFGKDCVGDKLQTINCTTPCKEQQHN</sequence>
<evidence type="ECO:0000256" key="1">
    <source>
        <dbReference type="ARBA" id="ARBA00022737"/>
    </source>
</evidence>
<dbReference type="Pfam" id="PF00090">
    <property type="entry name" value="TSP_1"/>
    <property type="match status" value="1"/>
</dbReference>
<dbReference type="Gene3D" id="2.20.100.10">
    <property type="entry name" value="Thrombospondin type-1 (TSP1) repeat"/>
    <property type="match status" value="1"/>
</dbReference>
<keyword evidence="2" id="KW-1015">Disulfide bond</keyword>
<dbReference type="InterPro" id="IPR000884">
    <property type="entry name" value="TSP1_rpt"/>
</dbReference>
<keyword evidence="4" id="KW-1185">Reference proteome</keyword>
<protein>
    <submittedName>
        <fullName evidence="3">Uncharacterized protein</fullName>
    </submittedName>
</protein>
<accession>A0ABQ9FSR7</accession>
<proteinExistence type="predicted"/>
<dbReference type="Proteomes" id="UP001217089">
    <property type="component" value="Unassembled WGS sequence"/>
</dbReference>
<dbReference type="InterPro" id="IPR036383">
    <property type="entry name" value="TSP1_rpt_sf"/>
</dbReference>
<gene>
    <name evidence="3" type="ORF">KUTeg_001373</name>
</gene>
<reference evidence="3 4" key="1">
    <citation type="submission" date="2022-12" db="EMBL/GenBank/DDBJ databases">
        <title>Chromosome-level genome of Tegillarca granosa.</title>
        <authorList>
            <person name="Kim J."/>
        </authorList>
    </citation>
    <scope>NUCLEOTIDE SEQUENCE [LARGE SCALE GENOMIC DNA]</scope>
    <source>
        <strain evidence="3">Teg-2019</strain>
        <tissue evidence="3">Adductor muscle</tissue>
    </source>
</reference>
<evidence type="ECO:0000256" key="2">
    <source>
        <dbReference type="ARBA" id="ARBA00023157"/>
    </source>
</evidence>
<evidence type="ECO:0000313" key="4">
    <source>
        <dbReference type="Proteomes" id="UP001217089"/>
    </source>
</evidence>
<dbReference type="InterPro" id="IPR052065">
    <property type="entry name" value="Compl_asym_regulator"/>
</dbReference>
<dbReference type="PROSITE" id="PS50092">
    <property type="entry name" value="TSP1"/>
    <property type="match status" value="1"/>
</dbReference>
<dbReference type="PANTHER" id="PTHR22906">
    <property type="entry name" value="PROPERDIN"/>
    <property type="match status" value="1"/>
</dbReference>
<dbReference type="SMART" id="SM00209">
    <property type="entry name" value="TSP1"/>
    <property type="match status" value="1"/>
</dbReference>
<dbReference type="EMBL" id="JARBDR010000141">
    <property type="protein sequence ID" value="KAJ8319786.1"/>
    <property type="molecule type" value="Genomic_DNA"/>
</dbReference>
<keyword evidence="1" id="KW-0677">Repeat</keyword>
<dbReference type="SUPFAM" id="SSF82895">
    <property type="entry name" value="TSP-1 type 1 repeat"/>
    <property type="match status" value="1"/>
</dbReference>
<name>A0ABQ9FSR7_TEGGR</name>
<evidence type="ECO:0000313" key="3">
    <source>
        <dbReference type="EMBL" id="KAJ8319786.1"/>
    </source>
</evidence>
<dbReference type="PANTHER" id="PTHR22906:SF21">
    <property type="entry name" value="SEMA DOMAIN-CONTAINING PROTEIN"/>
    <property type="match status" value="1"/>
</dbReference>
<comment type="caution">
    <text evidence="3">The sequence shown here is derived from an EMBL/GenBank/DDBJ whole genome shotgun (WGS) entry which is preliminary data.</text>
</comment>